<accession>A0A7W4Z6X0</accession>
<dbReference type="Proteomes" id="UP000537130">
    <property type="component" value="Unassembled WGS sequence"/>
</dbReference>
<comment type="caution">
    <text evidence="1">The sequence shown here is derived from an EMBL/GenBank/DDBJ whole genome shotgun (WGS) entry which is preliminary data.</text>
</comment>
<name>A0A7W4Z6X0_9GAMM</name>
<sequence length="92" mass="10521">MNRPQNTPDGMTFSYGDYERSPVVMLKNRRNLPVAAAIYVEGSWQRLDTAEAFTKAGRMERAPWAERFGRSPTEPEQWLLANMNNAEVNTDV</sequence>
<evidence type="ECO:0000313" key="1">
    <source>
        <dbReference type="EMBL" id="MBB3048964.1"/>
    </source>
</evidence>
<reference evidence="1 2" key="1">
    <citation type="submission" date="2020-08" db="EMBL/GenBank/DDBJ databases">
        <title>Genomic Encyclopedia of Type Strains, Phase III (KMG-III): the genomes of soil and plant-associated and newly described type strains.</title>
        <authorList>
            <person name="Whitman W."/>
        </authorList>
    </citation>
    <scope>NUCLEOTIDE SEQUENCE [LARGE SCALE GENOMIC DNA]</scope>
    <source>
        <strain evidence="1 2">CECT 8654</strain>
    </source>
</reference>
<dbReference type="RefSeq" id="WP_183411753.1">
    <property type="nucleotide sequence ID" value="NZ_JACHWY010000004.1"/>
</dbReference>
<gene>
    <name evidence="1" type="ORF">FHR99_003238</name>
</gene>
<dbReference type="EMBL" id="JACHWY010000004">
    <property type="protein sequence ID" value="MBB3048964.1"/>
    <property type="molecule type" value="Genomic_DNA"/>
</dbReference>
<protein>
    <submittedName>
        <fullName evidence="1">Uncharacterized protein</fullName>
    </submittedName>
</protein>
<organism evidence="1 2">
    <name type="scientific">Litorivivens lipolytica</name>
    <dbReference type="NCBI Taxonomy" id="1524264"/>
    <lineage>
        <taxon>Bacteria</taxon>
        <taxon>Pseudomonadati</taxon>
        <taxon>Pseudomonadota</taxon>
        <taxon>Gammaproteobacteria</taxon>
        <taxon>Litorivivens</taxon>
    </lineage>
</organism>
<proteinExistence type="predicted"/>
<keyword evidence="2" id="KW-1185">Reference proteome</keyword>
<dbReference type="AlphaFoldDB" id="A0A7W4Z6X0"/>
<evidence type="ECO:0000313" key="2">
    <source>
        <dbReference type="Proteomes" id="UP000537130"/>
    </source>
</evidence>